<dbReference type="InterPro" id="IPR028082">
    <property type="entry name" value="Peripla_BP_I"/>
</dbReference>
<dbReference type="GO" id="GO:0000976">
    <property type="term" value="F:transcription cis-regulatory region binding"/>
    <property type="evidence" value="ECO:0007669"/>
    <property type="project" value="TreeGrafter"/>
</dbReference>
<proteinExistence type="predicted"/>
<sequence length="396" mass="46057">MYTDRKSGFAVQIRLRILIFGLCGRNGEFMHKTEQEGLKYQKLYNWAHTLITSGVIKNMDKFPSETSLQKKFGYSRQTVRTALRQLEEEGLITRVRGSGTYVSYDSSGVNGERPQIGLLLSYYSDYLFPRVYDGIEASLTEKGYGIEVAVTKNRLNDEAIYLEGLLKGNVSGLIIEGSRSAFPNPNIRLYKEIKRRNIPTLFIHNHYENMPFDSVEMSDSRSAYELTRILIENGHRRIGGIFKYDDRQGIERYKGFVQCLSDYGVKFDDDCIRWYSTKDMEEKLSKKGLLRMYRRTKDCTAMMVYNDEVADYYMEFLEERGLHVPEDISLVSFDDAELQDSSTSIQLVTAVHPKYQLGRITAKHLLRMMEDPEWQQKNYSYRFPVKIRDGNSVRKI</sequence>
<dbReference type="SUPFAM" id="SSF53822">
    <property type="entry name" value="Periplasmic binding protein-like I"/>
    <property type="match status" value="1"/>
</dbReference>
<protein>
    <submittedName>
        <fullName evidence="5">GntR family transcriptional regulator</fullName>
    </submittedName>
</protein>
<dbReference type="AlphaFoldDB" id="A0A3E4GQJ3"/>
<dbReference type="GO" id="GO:0003700">
    <property type="term" value="F:DNA-binding transcription factor activity"/>
    <property type="evidence" value="ECO:0007669"/>
    <property type="project" value="InterPro"/>
</dbReference>
<comment type="caution">
    <text evidence="5">The sequence shown here is derived from an EMBL/GenBank/DDBJ whole genome shotgun (WGS) entry which is preliminary data.</text>
</comment>
<evidence type="ECO:0000313" key="7">
    <source>
        <dbReference type="EMBL" id="RHG59599.1"/>
    </source>
</evidence>
<dbReference type="InterPro" id="IPR046335">
    <property type="entry name" value="LacI/GalR-like_sensor"/>
</dbReference>
<evidence type="ECO:0000313" key="10">
    <source>
        <dbReference type="Proteomes" id="UP000286595"/>
    </source>
</evidence>
<dbReference type="EMBL" id="QSOV01000006">
    <property type="protein sequence ID" value="RGJ23812.1"/>
    <property type="molecule type" value="Genomic_DNA"/>
</dbReference>
<dbReference type="InterPro" id="IPR036388">
    <property type="entry name" value="WH-like_DNA-bd_sf"/>
</dbReference>
<dbReference type="Gene3D" id="1.10.10.10">
    <property type="entry name" value="Winged helix-like DNA-binding domain superfamily/Winged helix DNA-binding domain"/>
    <property type="match status" value="1"/>
</dbReference>
<organism evidence="5 8">
    <name type="scientific">Coprococcus comes</name>
    <dbReference type="NCBI Taxonomy" id="410072"/>
    <lineage>
        <taxon>Bacteria</taxon>
        <taxon>Bacillati</taxon>
        <taxon>Bacillota</taxon>
        <taxon>Clostridia</taxon>
        <taxon>Lachnospirales</taxon>
        <taxon>Lachnospiraceae</taxon>
        <taxon>Coprococcus</taxon>
    </lineage>
</organism>
<dbReference type="PANTHER" id="PTHR30146">
    <property type="entry name" value="LACI-RELATED TRANSCRIPTIONAL REPRESSOR"/>
    <property type="match status" value="1"/>
</dbReference>
<evidence type="ECO:0000256" key="2">
    <source>
        <dbReference type="ARBA" id="ARBA00023125"/>
    </source>
</evidence>
<keyword evidence="1" id="KW-0805">Transcription regulation</keyword>
<dbReference type="InterPro" id="IPR036390">
    <property type="entry name" value="WH_DNA-bd_sf"/>
</dbReference>
<evidence type="ECO:0000313" key="6">
    <source>
        <dbReference type="EMBL" id="RGT91553.1"/>
    </source>
</evidence>
<dbReference type="RefSeq" id="WP_082438228.1">
    <property type="nucleotide sequence ID" value="NZ_CAXSNH010000004.1"/>
</dbReference>
<evidence type="ECO:0000256" key="3">
    <source>
        <dbReference type="ARBA" id="ARBA00023163"/>
    </source>
</evidence>
<reference evidence="8 9" key="1">
    <citation type="submission" date="2018-08" db="EMBL/GenBank/DDBJ databases">
        <title>A genome reference for cultivated species of the human gut microbiota.</title>
        <authorList>
            <person name="Zou Y."/>
            <person name="Xue W."/>
            <person name="Luo G."/>
        </authorList>
    </citation>
    <scope>NUCLEOTIDE SEQUENCE [LARGE SCALE GENOMIC DNA]</scope>
    <source>
        <strain evidence="6 9">AF18-12LB</strain>
        <strain evidence="7 10">AM22-12LB</strain>
        <strain evidence="5 8">TM07-19</strain>
    </source>
</reference>
<dbReference type="CDD" id="cd01541">
    <property type="entry name" value="PBP1_AraR"/>
    <property type="match status" value="1"/>
</dbReference>
<evidence type="ECO:0000259" key="4">
    <source>
        <dbReference type="PROSITE" id="PS50949"/>
    </source>
</evidence>
<dbReference type="EMBL" id="QRIM01000013">
    <property type="protein sequence ID" value="RHG59599.1"/>
    <property type="molecule type" value="Genomic_DNA"/>
</dbReference>
<dbReference type="InterPro" id="IPR033532">
    <property type="entry name" value="AraR_ligand_bind_dom"/>
</dbReference>
<evidence type="ECO:0000256" key="1">
    <source>
        <dbReference type="ARBA" id="ARBA00023015"/>
    </source>
</evidence>
<evidence type="ECO:0000313" key="9">
    <source>
        <dbReference type="Proteomes" id="UP000283360"/>
    </source>
</evidence>
<dbReference type="SMART" id="SM00345">
    <property type="entry name" value="HTH_GNTR"/>
    <property type="match status" value="1"/>
</dbReference>
<keyword evidence="2" id="KW-0238">DNA-binding</keyword>
<dbReference type="Pfam" id="PF00392">
    <property type="entry name" value="GntR"/>
    <property type="match status" value="1"/>
</dbReference>
<dbReference type="PROSITE" id="PS50949">
    <property type="entry name" value="HTH_GNTR"/>
    <property type="match status" value="1"/>
</dbReference>
<dbReference type="Gene3D" id="3.40.50.2300">
    <property type="match status" value="2"/>
</dbReference>
<dbReference type="Proteomes" id="UP000260655">
    <property type="component" value="Unassembled WGS sequence"/>
</dbReference>
<dbReference type="EMBL" id="QRXJ01000004">
    <property type="protein sequence ID" value="RGT91553.1"/>
    <property type="molecule type" value="Genomic_DNA"/>
</dbReference>
<dbReference type="CDD" id="cd07377">
    <property type="entry name" value="WHTH_GntR"/>
    <property type="match status" value="1"/>
</dbReference>
<feature type="domain" description="HTH gntR-type" evidence="4">
    <location>
        <begin position="37"/>
        <end position="105"/>
    </location>
</feature>
<dbReference type="Pfam" id="PF13377">
    <property type="entry name" value="Peripla_BP_3"/>
    <property type="match status" value="1"/>
</dbReference>
<dbReference type="InterPro" id="IPR000524">
    <property type="entry name" value="Tscrpt_reg_HTH_GntR"/>
</dbReference>
<evidence type="ECO:0000313" key="8">
    <source>
        <dbReference type="Proteomes" id="UP000260655"/>
    </source>
</evidence>
<dbReference type="SUPFAM" id="SSF46785">
    <property type="entry name" value="Winged helix' DNA-binding domain"/>
    <property type="match status" value="1"/>
</dbReference>
<evidence type="ECO:0000313" key="5">
    <source>
        <dbReference type="EMBL" id="RGJ23812.1"/>
    </source>
</evidence>
<dbReference type="PRINTS" id="PR00035">
    <property type="entry name" value="HTHGNTR"/>
</dbReference>
<accession>A0A3E4GQJ3</accession>
<keyword evidence="3" id="KW-0804">Transcription</keyword>
<gene>
    <name evidence="7" type="ORF">DW252_11665</name>
    <name evidence="6" type="ORF">DWX03_03830</name>
    <name evidence="5" type="ORF">DXD67_07515</name>
</gene>
<dbReference type="Proteomes" id="UP000286595">
    <property type="component" value="Unassembled WGS sequence"/>
</dbReference>
<keyword evidence="9" id="KW-1185">Reference proteome</keyword>
<name>A0A3E4GQJ3_9FIRM</name>
<dbReference type="Proteomes" id="UP000283360">
    <property type="component" value="Unassembled WGS sequence"/>
</dbReference>
<dbReference type="PANTHER" id="PTHR30146:SF150">
    <property type="entry name" value="ARABINOSE METABOLISM TRANSCRIPTIONAL REPRESSOR"/>
    <property type="match status" value="1"/>
</dbReference>